<organism evidence="3 4">
    <name type="scientific">Methylobacterium oryzihabitans</name>
    <dbReference type="NCBI Taxonomy" id="2499852"/>
    <lineage>
        <taxon>Bacteria</taxon>
        <taxon>Pseudomonadati</taxon>
        <taxon>Pseudomonadota</taxon>
        <taxon>Alphaproteobacteria</taxon>
        <taxon>Hyphomicrobiales</taxon>
        <taxon>Methylobacteriaceae</taxon>
        <taxon>Methylobacterium</taxon>
    </lineage>
</organism>
<evidence type="ECO:0000256" key="2">
    <source>
        <dbReference type="SAM" id="SignalP"/>
    </source>
</evidence>
<protein>
    <recommendedName>
        <fullName evidence="5">Tetratricopeptide repeat protein</fullName>
    </recommendedName>
</protein>
<reference evidence="3 4" key="1">
    <citation type="submission" date="2019-01" db="EMBL/GenBank/DDBJ databases">
        <authorList>
            <person name="Chen W.-M."/>
        </authorList>
    </citation>
    <scope>NUCLEOTIDE SEQUENCE [LARGE SCALE GENOMIC DNA]</scope>
    <source>
        <strain evidence="3 4">TER-1</strain>
    </source>
</reference>
<evidence type="ECO:0000256" key="1">
    <source>
        <dbReference type="SAM" id="MobiDB-lite"/>
    </source>
</evidence>
<feature type="region of interest" description="Disordered" evidence="1">
    <location>
        <begin position="467"/>
        <end position="494"/>
    </location>
</feature>
<accession>A0A3S2VMY4</accession>
<dbReference type="InterPro" id="IPR011990">
    <property type="entry name" value="TPR-like_helical_dom_sf"/>
</dbReference>
<keyword evidence="2" id="KW-0732">Signal</keyword>
<sequence length="494" mass="53381">MPRPLTLALAALPVLALAPALAAGPPAPAGGLLSPRGGAPAISGDGGPAQAGIVDESALRYYAAQKQTDRVQAEIRRLRRLHPGWNPPGDLDTLQPSPPEEAPLWDLFTAGRFDALQAAIAARKAEDPDWAPSSDLATKLARALLRSQVKAAADRGDWDAIVTRVDAAPAALDRGEVDILWLVADAYARTGRDAQAAAIYRSILDTSTDPGQRLATIQKALGNLTIAEVDPLLALARLGPDGTGEFRSLRTDITRARLVATLRDEPAGRIDPADLTAFADFARRGGDPSQLSLMGWYAYHKRQYREALDWFKLAVARGGDAGVAQGLAQTLRELGQDRDAEEVAYAWRALPANANLYVDLMERRLTQPNPAYIEPDRIDRFARFVLATSSGEGAQALGWYAYHACQFETALEWFQRATAWLPRESAILGHVLTLTRLKRTRDAAELMNRYDGLYPRVVDVAFRSDDAGAEPDACAPARPADARAPGGRPVDPRA</sequence>
<evidence type="ECO:0008006" key="5">
    <source>
        <dbReference type="Google" id="ProtNLM"/>
    </source>
</evidence>
<feature type="chain" id="PRO_5018551023" description="Tetratricopeptide repeat protein" evidence="2">
    <location>
        <begin position="23"/>
        <end position="494"/>
    </location>
</feature>
<dbReference type="Gene3D" id="1.25.40.10">
    <property type="entry name" value="Tetratricopeptide repeat domain"/>
    <property type="match status" value="1"/>
</dbReference>
<feature type="signal peptide" evidence="2">
    <location>
        <begin position="1"/>
        <end position="22"/>
    </location>
</feature>
<feature type="non-terminal residue" evidence="3">
    <location>
        <position position="494"/>
    </location>
</feature>
<dbReference type="OrthoDB" id="7324591at2"/>
<gene>
    <name evidence="3" type="ORF">EOE48_27380</name>
</gene>
<proteinExistence type="predicted"/>
<comment type="caution">
    <text evidence="3">The sequence shown here is derived from an EMBL/GenBank/DDBJ whole genome shotgun (WGS) entry which is preliminary data.</text>
</comment>
<name>A0A3S2VMY4_9HYPH</name>
<evidence type="ECO:0000313" key="3">
    <source>
        <dbReference type="EMBL" id="RVU12616.1"/>
    </source>
</evidence>
<dbReference type="SUPFAM" id="SSF48452">
    <property type="entry name" value="TPR-like"/>
    <property type="match status" value="1"/>
</dbReference>
<feature type="compositionally biased region" description="Low complexity" evidence="1">
    <location>
        <begin position="471"/>
        <end position="494"/>
    </location>
</feature>
<dbReference type="Proteomes" id="UP000286997">
    <property type="component" value="Unassembled WGS sequence"/>
</dbReference>
<keyword evidence="4" id="KW-1185">Reference proteome</keyword>
<dbReference type="AlphaFoldDB" id="A0A3S2VMY4"/>
<dbReference type="RefSeq" id="WP_127734049.1">
    <property type="nucleotide sequence ID" value="NZ_SACP01000050.1"/>
</dbReference>
<evidence type="ECO:0000313" key="4">
    <source>
        <dbReference type="Proteomes" id="UP000286997"/>
    </source>
</evidence>
<dbReference type="EMBL" id="SACP01000050">
    <property type="protein sequence ID" value="RVU12616.1"/>
    <property type="molecule type" value="Genomic_DNA"/>
</dbReference>